<dbReference type="InterPro" id="IPR005212">
    <property type="entry name" value="EvaA-like"/>
</dbReference>
<protein>
    <submittedName>
        <fullName evidence="2">NDP-hexose 2,3-dehydratase family protein</fullName>
    </submittedName>
</protein>
<evidence type="ECO:0000313" key="3">
    <source>
        <dbReference type="Proteomes" id="UP001597058"/>
    </source>
</evidence>
<evidence type="ECO:0000313" key="2">
    <source>
        <dbReference type="EMBL" id="MFD1313433.1"/>
    </source>
</evidence>
<feature type="domain" description="dTDP-4-dehydro-6-deoxy-alpha-D-glucopyranose 2,3-dehydratase" evidence="1">
    <location>
        <begin position="260"/>
        <end position="460"/>
    </location>
</feature>
<keyword evidence="3" id="KW-1185">Reference proteome</keyword>
<dbReference type="Pfam" id="PF03559">
    <property type="entry name" value="Hexose_dehydrat"/>
    <property type="match status" value="2"/>
</dbReference>
<dbReference type="Gene3D" id="3.90.79.40">
    <property type="entry name" value="EvaA sugar 2,3-dehydratase subunit"/>
    <property type="match status" value="2"/>
</dbReference>
<organism evidence="2 3">
    <name type="scientific">Streptomyces kaempferi</name>
    <dbReference type="NCBI Taxonomy" id="333725"/>
    <lineage>
        <taxon>Bacteria</taxon>
        <taxon>Bacillati</taxon>
        <taxon>Actinomycetota</taxon>
        <taxon>Actinomycetes</taxon>
        <taxon>Kitasatosporales</taxon>
        <taxon>Streptomycetaceae</taxon>
        <taxon>Streptomyces</taxon>
    </lineage>
</organism>
<comment type="caution">
    <text evidence="2">The sequence shown here is derived from an EMBL/GenBank/DDBJ whole genome shotgun (WGS) entry which is preliminary data.</text>
</comment>
<feature type="domain" description="dTDP-4-dehydro-6-deoxy-alpha-D-glucopyranose 2,3-dehydratase" evidence="1">
    <location>
        <begin position="36"/>
        <end position="238"/>
    </location>
</feature>
<proteinExistence type="predicted"/>
<sequence length="463" mass="51530">MTAMNLVLPSRAAGPPLVSRLAASAAVVEGGVMSNAEVLAWLDERQREQQQHVERVPFAALRGWRFDQRTGDLRHDSGRFFSVLGLSVHSDFGPVRTWSQPIIHQPEIGILGIALRDFDGIPHLLMQAKSEPGNVNGVQLSPTVQATKSNYTGVHGGSAVPYMDLFRRPGPGQVVADVLQSEQGSWFLHKRNRNMVVEVGPEVVAGDDFAWLTLGQVNLLLRHDNLVNMDARTVLSCLPDWRGGRENLVEDAGWSLHTGREVRTWITRRRAEHEVSVAPIPLAQAQGWLRTQHAVTHCNGLYFDVVAVDVSSRGREVPAWSQPLLEPRGMGVAALFVKRIDGVVHALLRARAEPGFLDVVELGPTVQCVPENYEHLPEADRPPYLAQALARRESARYDVVLSEEGGRFRNAQSHYMIIETESDFPAMSDEFRWLTPHQLDELLCYSHHLNVQARTLVAALRSL</sequence>
<evidence type="ECO:0000259" key="1">
    <source>
        <dbReference type="Pfam" id="PF03559"/>
    </source>
</evidence>
<dbReference type="Proteomes" id="UP001597058">
    <property type="component" value="Unassembled WGS sequence"/>
</dbReference>
<dbReference type="RefSeq" id="WP_381232781.1">
    <property type="nucleotide sequence ID" value="NZ_JBHSKH010000006.1"/>
</dbReference>
<reference evidence="3" key="1">
    <citation type="journal article" date="2019" name="Int. J. Syst. Evol. Microbiol.">
        <title>The Global Catalogue of Microorganisms (GCM) 10K type strain sequencing project: providing services to taxonomists for standard genome sequencing and annotation.</title>
        <authorList>
            <consortium name="The Broad Institute Genomics Platform"/>
            <consortium name="The Broad Institute Genome Sequencing Center for Infectious Disease"/>
            <person name="Wu L."/>
            <person name="Ma J."/>
        </authorList>
    </citation>
    <scope>NUCLEOTIDE SEQUENCE [LARGE SCALE GENOMIC DNA]</scope>
    <source>
        <strain evidence="3">CGMCC 4.7020</strain>
    </source>
</reference>
<accession>A0ABW3XV64</accession>
<name>A0ABW3XV64_9ACTN</name>
<gene>
    <name evidence="2" type="ORF">ACFQ5X_47995</name>
</gene>
<dbReference type="InterPro" id="IPR038153">
    <property type="entry name" value="EvaA-like_sf"/>
</dbReference>
<dbReference type="EMBL" id="JBHTMM010000197">
    <property type="protein sequence ID" value="MFD1313433.1"/>
    <property type="molecule type" value="Genomic_DNA"/>
</dbReference>